<feature type="domain" description="Serine aminopeptidase S33" evidence="2">
    <location>
        <begin position="73"/>
        <end position="298"/>
    </location>
</feature>
<dbReference type="STRING" id="85558.T45_04928"/>
<keyword evidence="3" id="KW-0378">Hydrolase</keyword>
<organism evidence="3 4">
    <name type="scientific">Streptomyces turgidiscabies (strain Car8)</name>
    <dbReference type="NCBI Taxonomy" id="698760"/>
    <lineage>
        <taxon>Bacteria</taxon>
        <taxon>Bacillati</taxon>
        <taxon>Actinomycetota</taxon>
        <taxon>Actinomycetes</taxon>
        <taxon>Kitasatosporales</taxon>
        <taxon>Streptomycetaceae</taxon>
        <taxon>Streptomyces</taxon>
    </lineage>
</organism>
<feature type="region of interest" description="Disordered" evidence="1">
    <location>
        <begin position="1"/>
        <end position="32"/>
    </location>
</feature>
<feature type="compositionally biased region" description="Polar residues" evidence="1">
    <location>
        <begin position="20"/>
        <end position="30"/>
    </location>
</feature>
<sequence length="320" mass="34170">MTPAPPTTRHRGPASRVLGRSTNTTHTTHAVNDAPGEAMAESREYVLTGSGGAIAVREWPRPAPSDGEGPLDPPRYLALLSHGYGEHTGRYEDLAGVLVAHGATVLGPDHQGHGRSAGERALIADFEDVVTDLHTVAELARSAHPDVPVVLIGHSTGGLIAARFAQRYGAELAALVLSAPVLGSWDLPGRLLELDEIPDRPINPAALSRDPAVGAAYAADPLVWHGPMKRPTLEAFVRTLETVAKSGDIGPLPLLWLHGDDDRLVPLAGSRVGIEELRGTDWTERIFPGARHDLFLEMDRAEAYAELTAFLDRVLAPSPH</sequence>
<dbReference type="Gene3D" id="3.40.50.1820">
    <property type="entry name" value="alpha/beta hydrolase"/>
    <property type="match status" value="1"/>
</dbReference>
<dbReference type="SUPFAM" id="SSF53474">
    <property type="entry name" value="alpha/beta-Hydrolases"/>
    <property type="match status" value="1"/>
</dbReference>
<protein>
    <submittedName>
        <fullName evidence="3">Hydrolase, alpha/beta domain protein</fullName>
    </submittedName>
</protein>
<dbReference type="PRINTS" id="PR00111">
    <property type="entry name" value="ABHYDROLASE"/>
</dbReference>
<keyword evidence="4" id="KW-1185">Reference proteome</keyword>
<dbReference type="InterPro" id="IPR022742">
    <property type="entry name" value="Hydrolase_4"/>
</dbReference>
<name>L7FE41_STRT8</name>
<evidence type="ECO:0000256" key="1">
    <source>
        <dbReference type="SAM" id="MobiDB-lite"/>
    </source>
</evidence>
<dbReference type="EMBL" id="AEJB01000137">
    <property type="protein sequence ID" value="ELP69562.1"/>
    <property type="molecule type" value="Genomic_DNA"/>
</dbReference>
<dbReference type="InterPro" id="IPR000073">
    <property type="entry name" value="AB_hydrolase_1"/>
</dbReference>
<gene>
    <name evidence="3" type="ORF">STRTUCAR8_09240</name>
</gene>
<evidence type="ECO:0000313" key="3">
    <source>
        <dbReference type="EMBL" id="ELP69562.1"/>
    </source>
</evidence>
<dbReference type="PATRIC" id="fig|698760.3.peg.1770"/>
<dbReference type="InterPro" id="IPR051044">
    <property type="entry name" value="MAG_DAG_Lipase"/>
</dbReference>
<evidence type="ECO:0000259" key="2">
    <source>
        <dbReference type="Pfam" id="PF12146"/>
    </source>
</evidence>
<dbReference type="GO" id="GO:0016787">
    <property type="term" value="F:hydrolase activity"/>
    <property type="evidence" value="ECO:0007669"/>
    <property type="project" value="UniProtKB-KW"/>
</dbReference>
<accession>L7FE41</accession>
<reference evidence="3 4" key="1">
    <citation type="journal article" date="2011" name="Plasmid">
        <title>Streptomyces turgidiscabies Car8 contains a modular pathogenicity island that shares virulence genes with other actinobacterial plant pathogens.</title>
        <authorList>
            <person name="Huguet-Tapia J.C."/>
            <person name="Badger J.H."/>
            <person name="Loria R."/>
            <person name="Pettis G.S."/>
        </authorList>
    </citation>
    <scope>NUCLEOTIDE SEQUENCE [LARGE SCALE GENOMIC DNA]</scope>
    <source>
        <strain evidence="3 4">Car8</strain>
    </source>
</reference>
<dbReference type="InterPro" id="IPR029058">
    <property type="entry name" value="AB_hydrolase_fold"/>
</dbReference>
<evidence type="ECO:0000313" key="4">
    <source>
        <dbReference type="Proteomes" id="UP000010931"/>
    </source>
</evidence>
<proteinExistence type="predicted"/>
<dbReference type="Pfam" id="PF12146">
    <property type="entry name" value="Hydrolase_4"/>
    <property type="match status" value="1"/>
</dbReference>
<dbReference type="Proteomes" id="UP000010931">
    <property type="component" value="Unassembled WGS sequence"/>
</dbReference>
<comment type="caution">
    <text evidence="3">The sequence shown here is derived from an EMBL/GenBank/DDBJ whole genome shotgun (WGS) entry which is preliminary data.</text>
</comment>
<dbReference type="PANTHER" id="PTHR11614">
    <property type="entry name" value="PHOSPHOLIPASE-RELATED"/>
    <property type="match status" value="1"/>
</dbReference>
<dbReference type="AlphaFoldDB" id="L7FE41"/>